<evidence type="ECO:0000313" key="4">
    <source>
        <dbReference type="Proteomes" id="UP001140206"/>
    </source>
</evidence>
<feature type="compositionally biased region" description="Polar residues" evidence="1">
    <location>
        <begin position="437"/>
        <end position="452"/>
    </location>
</feature>
<dbReference type="Proteomes" id="UP001140206">
    <property type="component" value="Chromosome 2"/>
</dbReference>
<feature type="transmembrane region" description="Helical" evidence="2">
    <location>
        <begin position="43"/>
        <end position="65"/>
    </location>
</feature>
<dbReference type="EMBL" id="JAMFTS010000002">
    <property type="protein sequence ID" value="KAJ4797247.1"/>
    <property type="molecule type" value="Genomic_DNA"/>
</dbReference>
<feature type="region of interest" description="Disordered" evidence="1">
    <location>
        <begin position="366"/>
        <end position="576"/>
    </location>
</feature>
<evidence type="ECO:0000313" key="3">
    <source>
        <dbReference type="EMBL" id="KAJ4797247.1"/>
    </source>
</evidence>
<keyword evidence="2" id="KW-0472">Membrane</keyword>
<accession>A0AAV8G248</accession>
<feature type="compositionally biased region" description="Basic residues" evidence="1">
    <location>
        <begin position="415"/>
        <end position="426"/>
    </location>
</feature>
<evidence type="ECO:0000256" key="2">
    <source>
        <dbReference type="SAM" id="Phobius"/>
    </source>
</evidence>
<feature type="compositionally biased region" description="Pro residues" evidence="1">
    <location>
        <begin position="507"/>
        <end position="516"/>
    </location>
</feature>
<dbReference type="AlphaFoldDB" id="A0AAV8G248"/>
<name>A0AAV8G248_9POAL</name>
<evidence type="ECO:0000256" key="1">
    <source>
        <dbReference type="SAM" id="MobiDB-lite"/>
    </source>
</evidence>
<feature type="region of interest" description="Disordered" evidence="1">
    <location>
        <begin position="312"/>
        <end position="333"/>
    </location>
</feature>
<gene>
    <name evidence="3" type="ORF">LUZ62_048493</name>
</gene>
<comment type="caution">
    <text evidence="3">The sequence shown here is derived from an EMBL/GenBank/DDBJ whole genome shotgun (WGS) entry which is preliminary data.</text>
</comment>
<feature type="compositionally biased region" description="Basic and acidic residues" evidence="1">
    <location>
        <begin position="313"/>
        <end position="333"/>
    </location>
</feature>
<feature type="compositionally biased region" description="Low complexity" evidence="1">
    <location>
        <begin position="11"/>
        <end position="33"/>
    </location>
</feature>
<sequence length="650" mass="73133">MEVRDTVHSHSPPFWASPSNASNPSPSSPYSTSRSTQSGIKPLLIVLVFSIVVLLFLPSILSSPFKNPRSSLSIKSGWDMLNLCLVAFAILCGVLSRTGDGSGSGSGPESGSFKPVRSEWSGFANPIGEANRTTTIRRMRSTNSYPDLRVETDVWGQNRVPDGWRFFDDAELYRTRRPVQPYRVLGFGEEDRECKNIPVDTERLPLMEEQVEIEANFEEGKIESDTSFEEEKKGREAMEMRWQRRSLEALPRIEEVEKESMVAVGRRRRRSLERFPLVEEVERETSFEEVAGEMVQKRQMVVRRRRKSSEAYPKMEEMERETNVEEEMVEKPPEVVARRRTKSLEQFPEIEEVVKETNFGENVIEKPPLVVEVTPPPPPPPPPETKVAEECRKHKRSGSGGGAKDFASAIALLYQKKKKGNKSKRKEKQEASIEANVVNNISTTESNGNPSTVPVPVPPPPPPPPPASIFHQLFSNKKGGSKSRKIHSLSASAHSNSPSAVNIVAAPTPPPPPPNPRSHRSRKDQIEVSGYTRIEDSELYEQHRRRERSNLSPYAKYPLPPRSPLPPAPPPLPPVHEIVSEIREHEEQKSGGVAVFCASPDVNDKADLFIQRFKAGLKLEKINSIREKEIRKGRREREEEIGGEDDGRHV</sequence>
<keyword evidence="4" id="KW-1185">Reference proteome</keyword>
<organism evidence="3 4">
    <name type="scientific">Rhynchospora pubera</name>
    <dbReference type="NCBI Taxonomy" id="906938"/>
    <lineage>
        <taxon>Eukaryota</taxon>
        <taxon>Viridiplantae</taxon>
        <taxon>Streptophyta</taxon>
        <taxon>Embryophyta</taxon>
        <taxon>Tracheophyta</taxon>
        <taxon>Spermatophyta</taxon>
        <taxon>Magnoliopsida</taxon>
        <taxon>Liliopsida</taxon>
        <taxon>Poales</taxon>
        <taxon>Cyperaceae</taxon>
        <taxon>Cyperoideae</taxon>
        <taxon>Rhynchosporeae</taxon>
        <taxon>Rhynchospora</taxon>
    </lineage>
</organism>
<feature type="region of interest" description="Disordered" evidence="1">
    <location>
        <begin position="1"/>
        <end position="33"/>
    </location>
</feature>
<feature type="compositionally biased region" description="Pro residues" evidence="1">
    <location>
        <begin position="558"/>
        <end position="574"/>
    </location>
</feature>
<protein>
    <submittedName>
        <fullName evidence="3">Hydroxyproline-rich glycoprotein family protein</fullName>
    </submittedName>
</protein>
<keyword evidence="2" id="KW-1133">Transmembrane helix</keyword>
<feature type="compositionally biased region" description="Basic and acidic residues" evidence="1">
    <location>
        <begin position="533"/>
        <end position="544"/>
    </location>
</feature>
<keyword evidence="2" id="KW-0812">Transmembrane</keyword>
<dbReference type="PANTHER" id="PTHR33098:SF36">
    <property type="entry name" value="HYDROXYPROLINE-RICH GLYCOPROTEIN FAMILY PROTEIN"/>
    <property type="match status" value="1"/>
</dbReference>
<reference evidence="3" key="1">
    <citation type="submission" date="2022-08" db="EMBL/GenBank/DDBJ databases">
        <authorList>
            <person name="Marques A."/>
        </authorList>
    </citation>
    <scope>NUCLEOTIDE SEQUENCE</scope>
    <source>
        <strain evidence="3">RhyPub2mFocal</strain>
        <tissue evidence="3">Leaves</tissue>
    </source>
</reference>
<feature type="compositionally biased region" description="Pro residues" evidence="1">
    <location>
        <begin position="374"/>
        <end position="384"/>
    </location>
</feature>
<proteinExistence type="predicted"/>
<feature type="region of interest" description="Disordered" evidence="1">
    <location>
        <begin position="625"/>
        <end position="650"/>
    </location>
</feature>
<dbReference type="Pfam" id="PF05553">
    <property type="entry name" value="DUF761"/>
    <property type="match status" value="1"/>
</dbReference>
<feature type="compositionally biased region" description="Low complexity" evidence="1">
    <location>
        <begin position="488"/>
        <end position="500"/>
    </location>
</feature>
<feature type="compositionally biased region" description="Pro residues" evidence="1">
    <location>
        <begin position="453"/>
        <end position="467"/>
    </location>
</feature>
<dbReference type="PANTHER" id="PTHR33098">
    <property type="entry name" value="COTTON FIBER (DUF761)"/>
    <property type="match status" value="1"/>
</dbReference>
<dbReference type="InterPro" id="IPR008480">
    <property type="entry name" value="DUF761_pln"/>
</dbReference>